<organism evidence="2 3">
    <name type="scientific">Stylosanthes scabra</name>
    <dbReference type="NCBI Taxonomy" id="79078"/>
    <lineage>
        <taxon>Eukaryota</taxon>
        <taxon>Viridiplantae</taxon>
        <taxon>Streptophyta</taxon>
        <taxon>Embryophyta</taxon>
        <taxon>Tracheophyta</taxon>
        <taxon>Spermatophyta</taxon>
        <taxon>Magnoliopsida</taxon>
        <taxon>eudicotyledons</taxon>
        <taxon>Gunneridae</taxon>
        <taxon>Pentapetalae</taxon>
        <taxon>rosids</taxon>
        <taxon>fabids</taxon>
        <taxon>Fabales</taxon>
        <taxon>Fabaceae</taxon>
        <taxon>Papilionoideae</taxon>
        <taxon>50 kb inversion clade</taxon>
        <taxon>dalbergioids sensu lato</taxon>
        <taxon>Dalbergieae</taxon>
        <taxon>Pterocarpus clade</taxon>
        <taxon>Stylosanthes</taxon>
    </lineage>
</organism>
<proteinExistence type="predicted"/>
<protein>
    <submittedName>
        <fullName evidence="2">Uncharacterized protein</fullName>
    </submittedName>
</protein>
<accession>A0ABU6XQV2</accession>
<evidence type="ECO:0000256" key="1">
    <source>
        <dbReference type="SAM" id="MobiDB-lite"/>
    </source>
</evidence>
<feature type="compositionally biased region" description="Low complexity" evidence="1">
    <location>
        <begin position="74"/>
        <end position="86"/>
    </location>
</feature>
<dbReference type="EMBL" id="JASCZI010213090">
    <property type="protein sequence ID" value="MED6200822.1"/>
    <property type="molecule type" value="Genomic_DNA"/>
</dbReference>
<evidence type="ECO:0000313" key="2">
    <source>
        <dbReference type="EMBL" id="MED6200822.1"/>
    </source>
</evidence>
<name>A0ABU6XQV2_9FABA</name>
<reference evidence="2 3" key="1">
    <citation type="journal article" date="2023" name="Plants (Basel)">
        <title>Bridging the Gap: Combining Genomics and Transcriptomics Approaches to Understand Stylosanthes scabra, an Orphan Legume from the Brazilian Caatinga.</title>
        <authorList>
            <person name="Ferreira-Neto J.R.C."/>
            <person name="da Silva M.D."/>
            <person name="Binneck E."/>
            <person name="de Melo N.F."/>
            <person name="da Silva R.H."/>
            <person name="de Melo A.L.T.M."/>
            <person name="Pandolfi V."/>
            <person name="Bustamante F.O."/>
            <person name="Brasileiro-Vidal A.C."/>
            <person name="Benko-Iseppon A.M."/>
        </authorList>
    </citation>
    <scope>NUCLEOTIDE SEQUENCE [LARGE SCALE GENOMIC DNA]</scope>
    <source>
        <tissue evidence="2">Leaves</tissue>
    </source>
</reference>
<keyword evidence="3" id="KW-1185">Reference proteome</keyword>
<sequence length="86" mass="9293">MRWFSHLGPYIEDGPVHGLVRFGPNFSEADSIGLANGTGYYSDDDDNDPSSDGIPNSDDDTSSQGSGNDSHNNTQQTMRTTRTGTH</sequence>
<dbReference type="Proteomes" id="UP001341840">
    <property type="component" value="Unassembled WGS sequence"/>
</dbReference>
<comment type="caution">
    <text evidence="2">The sequence shown here is derived from an EMBL/GenBank/DDBJ whole genome shotgun (WGS) entry which is preliminary data.</text>
</comment>
<feature type="region of interest" description="Disordered" evidence="1">
    <location>
        <begin position="35"/>
        <end position="86"/>
    </location>
</feature>
<evidence type="ECO:0000313" key="3">
    <source>
        <dbReference type="Proteomes" id="UP001341840"/>
    </source>
</evidence>
<feature type="compositionally biased region" description="Polar residues" evidence="1">
    <location>
        <begin position="62"/>
        <end position="73"/>
    </location>
</feature>
<gene>
    <name evidence="2" type="ORF">PIB30_088998</name>
</gene>